<dbReference type="EMBL" id="OB793980">
    <property type="protein sequence ID" value="CAD7429147.1"/>
    <property type="molecule type" value="Genomic_DNA"/>
</dbReference>
<gene>
    <name evidence="2" type="ORF">TMSB3V08_LOCUS5932</name>
</gene>
<feature type="region of interest" description="Disordered" evidence="1">
    <location>
        <begin position="71"/>
        <end position="104"/>
    </location>
</feature>
<reference evidence="2" key="1">
    <citation type="submission" date="2020-11" db="EMBL/GenBank/DDBJ databases">
        <authorList>
            <person name="Tran Van P."/>
        </authorList>
    </citation>
    <scope>NUCLEOTIDE SEQUENCE</scope>
</reference>
<name>A0A7R9HNS5_9NEOP</name>
<organism evidence="2">
    <name type="scientific">Timema monikensis</name>
    <dbReference type="NCBI Taxonomy" id="170555"/>
    <lineage>
        <taxon>Eukaryota</taxon>
        <taxon>Metazoa</taxon>
        <taxon>Ecdysozoa</taxon>
        <taxon>Arthropoda</taxon>
        <taxon>Hexapoda</taxon>
        <taxon>Insecta</taxon>
        <taxon>Pterygota</taxon>
        <taxon>Neoptera</taxon>
        <taxon>Polyneoptera</taxon>
        <taxon>Phasmatodea</taxon>
        <taxon>Timematodea</taxon>
        <taxon>Timematoidea</taxon>
        <taxon>Timematidae</taxon>
        <taxon>Timema</taxon>
    </lineage>
</organism>
<evidence type="ECO:0000256" key="1">
    <source>
        <dbReference type="SAM" id="MobiDB-lite"/>
    </source>
</evidence>
<protein>
    <submittedName>
        <fullName evidence="2">Uncharacterized protein</fullName>
    </submittedName>
</protein>
<sequence>MIANAAVKGLSQGNAAKVDSSNTAIIKALTQTPYLWPVLRGPGPQEILFAITLSISDDIFIDDDGAALEGSGAGHHEVKDDLESSGSGYGPDDEDGDGGSGDIILPREEQTFVDHIVAMFESGFPITTFDLRCIVKAYWDSIGRKDTRFNNNFSGKR</sequence>
<evidence type="ECO:0000313" key="2">
    <source>
        <dbReference type="EMBL" id="CAD7429147.1"/>
    </source>
</evidence>
<proteinExistence type="predicted"/>
<dbReference type="AlphaFoldDB" id="A0A7R9HNS5"/>
<accession>A0A7R9HNS5</accession>